<dbReference type="AlphaFoldDB" id="B4DC98"/>
<accession>B4DC98</accession>
<name>B4DC98_9BACT</name>
<comment type="caution">
    <text evidence="1">The sequence shown here is derived from an EMBL/GenBank/DDBJ whole genome shotgun (WGS) entry which is preliminary data.</text>
</comment>
<keyword evidence="2" id="KW-1185">Reference proteome</keyword>
<dbReference type="RefSeq" id="WP_006983856.1">
    <property type="nucleotide sequence ID" value="NZ_ABVL01000046.1"/>
</dbReference>
<evidence type="ECO:0000313" key="1">
    <source>
        <dbReference type="EMBL" id="EDY15928.1"/>
    </source>
</evidence>
<dbReference type="Proteomes" id="UP000005824">
    <property type="component" value="Unassembled WGS sequence"/>
</dbReference>
<organism evidence="1 2">
    <name type="scientific">Chthoniobacter flavus Ellin428</name>
    <dbReference type="NCBI Taxonomy" id="497964"/>
    <lineage>
        <taxon>Bacteria</taxon>
        <taxon>Pseudomonadati</taxon>
        <taxon>Verrucomicrobiota</taxon>
        <taxon>Spartobacteria</taxon>
        <taxon>Chthoniobacterales</taxon>
        <taxon>Chthoniobacteraceae</taxon>
        <taxon>Chthoniobacter</taxon>
    </lineage>
</organism>
<protein>
    <submittedName>
        <fullName evidence="1">Uncharacterized protein</fullName>
    </submittedName>
</protein>
<sequence>MAVLLHATPLTNPLDKGAYDQRRSVVDYYDWLGRRYHIGVFGQRIYD</sequence>
<reference evidence="1 2" key="1">
    <citation type="journal article" date="2011" name="J. Bacteriol.">
        <title>Genome sequence of Chthoniobacter flavus Ellin428, an aerobic heterotrophic soil bacterium.</title>
        <authorList>
            <person name="Kant R."/>
            <person name="van Passel M.W."/>
            <person name="Palva A."/>
            <person name="Lucas S."/>
            <person name="Lapidus A."/>
            <person name="Glavina Del Rio T."/>
            <person name="Dalin E."/>
            <person name="Tice H."/>
            <person name="Bruce D."/>
            <person name="Goodwin L."/>
            <person name="Pitluck S."/>
            <person name="Larimer F.W."/>
            <person name="Land M.L."/>
            <person name="Hauser L."/>
            <person name="Sangwan P."/>
            <person name="de Vos W.M."/>
            <person name="Janssen P.H."/>
            <person name="Smidt H."/>
        </authorList>
    </citation>
    <scope>NUCLEOTIDE SEQUENCE [LARGE SCALE GENOMIC DNA]</scope>
    <source>
        <strain evidence="1 2">Ellin428</strain>
    </source>
</reference>
<evidence type="ECO:0000313" key="2">
    <source>
        <dbReference type="Proteomes" id="UP000005824"/>
    </source>
</evidence>
<gene>
    <name evidence="1" type="ORF">CfE428DRAFT_6539</name>
</gene>
<proteinExistence type="predicted"/>
<dbReference type="STRING" id="497964.CfE428DRAFT_6539"/>
<dbReference type="EMBL" id="ABVL01000046">
    <property type="protein sequence ID" value="EDY15928.1"/>
    <property type="molecule type" value="Genomic_DNA"/>
</dbReference>
<dbReference type="InParanoid" id="B4DC98"/>